<reference evidence="3 4" key="1">
    <citation type="journal article" date="2016" name="Mol. Biol. Evol.">
        <title>Comparative Genomics of Early-Diverging Mushroom-Forming Fungi Provides Insights into the Origins of Lignocellulose Decay Capabilities.</title>
        <authorList>
            <person name="Nagy L.G."/>
            <person name="Riley R."/>
            <person name="Tritt A."/>
            <person name="Adam C."/>
            <person name="Daum C."/>
            <person name="Floudas D."/>
            <person name="Sun H."/>
            <person name="Yadav J.S."/>
            <person name="Pangilinan J."/>
            <person name="Larsson K.H."/>
            <person name="Matsuura K."/>
            <person name="Barry K."/>
            <person name="Labutti K."/>
            <person name="Kuo R."/>
            <person name="Ohm R.A."/>
            <person name="Bhattacharya S.S."/>
            <person name="Shirouzu T."/>
            <person name="Yoshinaga Y."/>
            <person name="Martin F.M."/>
            <person name="Grigoriev I.V."/>
            <person name="Hibbett D.S."/>
        </authorList>
    </citation>
    <scope>NUCLEOTIDE SEQUENCE [LARGE SCALE GENOMIC DNA]</scope>
    <source>
        <strain evidence="3 4">CBS 109695</strain>
    </source>
</reference>
<feature type="compositionally biased region" description="Polar residues" evidence="1">
    <location>
        <begin position="419"/>
        <end position="430"/>
    </location>
</feature>
<accession>A0A166TES4</accession>
<evidence type="ECO:0000313" key="3">
    <source>
        <dbReference type="EMBL" id="KZP30543.1"/>
    </source>
</evidence>
<protein>
    <recommendedName>
        <fullName evidence="5">Osmotin, thaumatin-like protein</fullName>
    </recommendedName>
</protein>
<dbReference type="Gene3D" id="2.60.110.10">
    <property type="entry name" value="Thaumatin"/>
    <property type="match status" value="2"/>
</dbReference>
<dbReference type="InterPro" id="IPR037176">
    <property type="entry name" value="Osmotin/thaumatin-like_sf"/>
</dbReference>
<dbReference type="AlphaFoldDB" id="A0A166TES4"/>
<keyword evidence="4" id="KW-1185">Reference proteome</keyword>
<sequence length="430" mass="44230">MSVLAPILLLSAFLGSPLFANAQEARTVTFVNQCTSDVWFSPTTGAAGTCAAGCPSTSTCNTNNGYCYWNNPTPNSGTYRVPKGGSNSVTYPFIDNGVDTQWNGNWAFCQEGTTCTQTAAVCDSQGCAAAGPNALAEVDFSKTNSDYYDISIIAGVNVPVSITPTIVDSTNTQASNPYTCGNPGSASPATSGLGASAWSITPPSIDYQWVTPPSTALTTCSSASSCPSGQTCGLIYTSGNFEQVCGYLSGYWSAGSVCGTNGGTSYMNCDVALTNGPYTGTNAAFYGCGETSGSCYQPGADANCCGCVNWQTLLGTSYVPASTGTCVNNDAQWTSIVLPTIEFLKKGCPNCYTYPYDDFSSTFTCEKVINGYNTQDYTVTLCPNGVSWGGTTGTSGGSSPTGTTSTATPTSTASAGKCSGTSYTSSQPIH</sequence>
<gene>
    <name evidence="3" type="ORF">FIBSPDRAFT_945897</name>
</gene>
<dbReference type="STRING" id="436010.A0A166TES4"/>
<feature type="compositionally biased region" description="Low complexity" evidence="1">
    <location>
        <begin position="397"/>
        <end position="416"/>
    </location>
</feature>
<dbReference type="PROSITE" id="PS51367">
    <property type="entry name" value="THAUMATIN_2"/>
    <property type="match status" value="1"/>
</dbReference>
<feature type="signal peptide" evidence="2">
    <location>
        <begin position="1"/>
        <end position="22"/>
    </location>
</feature>
<evidence type="ECO:0008006" key="5">
    <source>
        <dbReference type="Google" id="ProtNLM"/>
    </source>
</evidence>
<keyword evidence="2" id="KW-0732">Signal</keyword>
<evidence type="ECO:0000256" key="1">
    <source>
        <dbReference type="SAM" id="MobiDB-lite"/>
    </source>
</evidence>
<feature type="region of interest" description="Disordered" evidence="1">
    <location>
        <begin position="393"/>
        <end position="430"/>
    </location>
</feature>
<dbReference type="OrthoDB" id="430315at2759"/>
<name>A0A166TES4_9AGAM</name>
<evidence type="ECO:0000256" key="2">
    <source>
        <dbReference type="SAM" id="SignalP"/>
    </source>
</evidence>
<dbReference type="Proteomes" id="UP000076532">
    <property type="component" value="Unassembled WGS sequence"/>
</dbReference>
<organism evidence="3 4">
    <name type="scientific">Athelia psychrophila</name>
    <dbReference type="NCBI Taxonomy" id="1759441"/>
    <lineage>
        <taxon>Eukaryota</taxon>
        <taxon>Fungi</taxon>
        <taxon>Dikarya</taxon>
        <taxon>Basidiomycota</taxon>
        <taxon>Agaricomycotina</taxon>
        <taxon>Agaricomycetes</taxon>
        <taxon>Agaricomycetidae</taxon>
        <taxon>Atheliales</taxon>
        <taxon>Atheliaceae</taxon>
        <taxon>Athelia</taxon>
    </lineage>
</organism>
<dbReference type="EMBL" id="KV417493">
    <property type="protein sequence ID" value="KZP30543.1"/>
    <property type="molecule type" value="Genomic_DNA"/>
</dbReference>
<dbReference type="InterPro" id="IPR001938">
    <property type="entry name" value="Thaumatin"/>
</dbReference>
<dbReference type="SUPFAM" id="SSF49870">
    <property type="entry name" value="Osmotin, thaumatin-like protein"/>
    <property type="match status" value="2"/>
</dbReference>
<evidence type="ECO:0000313" key="4">
    <source>
        <dbReference type="Proteomes" id="UP000076532"/>
    </source>
</evidence>
<feature type="chain" id="PRO_5007880042" description="Osmotin, thaumatin-like protein" evidence="2">
    <location>
        <begin position="23"/>
        <end position="430"/>
    </location>
</feature>
<proteinExistence type="predicted"/>